<evidence type="ECO:0000256" key="1">
    <source>
        <dbReference type="SAM" id="MobiDB-lite"/>
    </source>
</evidence>
<keyword evidence="4" id="KW-1185">Reference proteome</keyword>
<dbReference type="Proteomes" id="UP000468828">
    <property type="component" value="Unassembled WGS sequence"/>
</dbReference>
<evidence type="ECO:0000313" key="3">
    <source>
        <dbReference type="EMBL" id="NEN51159.1"/>
    </source>
</evidence>
<name>A0A6P0ERA0_9ACTN</name>
<comment type="caution">
    <text evidence="2">The sequence shown here is derived from an EMBL/GenBank/DDBJ whole genome shotgun (WGS) entry which is preliminary data.</text>
</comment>
<feature type="region of interest" description="Disordered" evidence="1">
    <location>
        <begin position="1"/>
        <end position="109"/>
    </location>
</feature>
<reference evidence="3 5" key="2">
    <citation type="submission" date="2020-02" db="EMBL/GenBank/DDBJ databases">
        <title>The WGS of Modestobacter muralis DSM 100205.</title>
        <authorList>
            <person name="Jiang Z."/>
        </authorList>
    </citation>
    <scope>NUCLEOTIDE SEQUENCE [LARGE SCALE GENOMIC DNA]</scope>
    <source>
        <strain evidence="3 5">DSM 100205</strain>
    </source>
</reference>
<evidence type="ECO:0000313" key="4">
    <source>
        <dbReference type="Proteomes" id="UP000468828"/>
    </source>
</evidence>
<gene>
    <name evidence="3" type="ORF">G3R41_09460</name>
    <name evidence="2" type="ORF">GCU67_08805</name>
</gene>
<evidence type="ECO:0000313" key="5">
    <source>
        <dbReference type="Proteomes" id="UP000471152"/>
    </source>
</evidence>
<dbReference type="EMBL" id="JAAGWB010000021">
    <property type="protein sequence ID" value="NEN51159.1"/>
    <property type="molecule type" value="Genomic_DNA"/>
</dbReference>
<sequence>MSEQSDTPDTTLPDTSPSDASLSDASLPDTAMATGNDDGEPGHPDTRPLAKEERKLLKALQKPGKGEAEPAVEDSPQVAAAVADDAPLPVGEDVAGGNADGLDAEFTDR</sequence>
<reference evidence="2 4" key="1">
    <citation type="submission" date="2020-01" db="EMBL/GenBank/DDBJ databases">
        <title>the WGS Modestobacter muralis CPCC 204518.</title>
        <authorList>
            <person name="Jiang Z."/>
        </authorList>
    </citation>
    <scope>NUCLEOTIDE SEQUENCE [LARGE SCALE GENOMIC DNA]</scope>
    <source>
        <strain evidence="2 4">DSM 100205</strain>
    </source>
</reference>
<proteinExistence type="predicted"/>
<evidence type="ECO:0000313" key="2">
    <source>
        <dbReference type="EMBL" id="NEK94271.1"/>
    </source>
</evidence>
<feature type="compositionally biased region" description="Basic and acidic residues" evidence="1">
    <location>
        <begin position="40"/>
        <end position="56"/>
    </location>
</feature>
<feature type="compositionally biased region" description="Low complexity" evidence="1">
    <location>
        <begin position="1"/>
        <end position="31"/>
    </location>
</feature>
<accession>A0A6P0ERA0</accession>
<dbReference type="Proteomes" id="UP000471152">
    <property type="component" value="Unassembled WGS sequence"/>
</dbReference>
<dbReference type="EMBL" id="JAAGWH010000019">
    <property type="protein sequence ID" value="NEK94271.1"/>
    <property type="molecule type" value="Genomic_DNA"/>
</dbReference>
<dbReference type="AlphaFoldDB" id="A0A6P0ERA0"/>
<dbReference type="RefSeq" id="WP_163610851.1">
    <property type="nucleotide sequence ID" value="NZ_JAAGWB010000021.1"/>
</dbReference>
<protein>
    <submittedName>
        <fullName evidence="2">Uncharacterized protein</fullName>
    </submittedName>
</protein>
<organism evidence="2 4">
    <name type="scientific">Modestobacter muralis</name>
    <dbReference type="NCBI Taxonomy" id="1608614"/>
    <lineage>
        <taxon>Bacteria</taxon>
        <taxon>Bacillati</taxon>
        <taxon>Actinomycetota</taxon>
        <taxon>Actinomycetes</taxon>
        <taxon>Geodermatophilales</taxon>
        <taxon>Geodermatophilaceae</taxon>
        <taxon>Modestobacter</taxon>
    </lineage>
</organism>